<dbReference type="InterPro" id="IPR002772">
    <property type="entry name" value="Glyco_hydro_3_C"/>
</dbReference>
<dbReference type="PRINTS" id="PR00133">
    <property type="entry name" value="GLHYDRLASE3"/>
</dbReference>
<dbReference type="InterPro" id="IPR036881">
    <property type="entry name" value="Glyco_hydro_3_C_sf"/>
</dbReference>
<dbReference type="InterPro" id="IPR001764">
    <property type="entry name" value="Glyco_hydro_3_N"/>
</dbReference>
<dbReference type="InterPro" id="IPR019800">
    <property type="entry name" value="Glyco_hydro_3_AS"/>
</dbReference>
<dbReference type="EMBL" id="CP035807">
    <property type="protein sequence ID" value="QEN05291.1"/>
    <property type="molecule type" value="Genomic_DNA"/>
</dbReference>
<evidence type="ECO:0000256" key="4">
    <source>
        <dbReference type="RuleBase" id="RU361161"/>
    </source>
</evidence>
<dbReference type="SUPFAM" id="SSF51445">
    <property type="entry name" value="(Trans)glycosidases"/>
    <property type="match status" value="1"/>
</dbReference>
<proteinExistence type="inferred from homology"/>
<dbReference type="Gene3D" id="2.60.120.260">
    <property type="entry name" value="Galactose-binding domain-like"/>
    <property type="match status" value="1"/>
</dbReference>
<dbReference type="KEGG" id="sper:EW093_11395"/>
<evidence type="ECO:0000259" key="5">
    <source>
        <dbReference type="SMART" id="SM01217"/>
    </source>
</evidence>
<dbReference type="PANTHER" id="PTHR42715">
    <property type="entry name" value="BETA-GLUCOSIDASE"/>
    <property type="match status" value="1"/>
</dbReference>
<dbReference type="InterPro" id="IPR013783">
    <property type="entry name" value="Ig-like_fold"/>
</dbReference>
<dbReference type="AlphaFoldDB" id="A0A5C1QCM3"/>
<comment type="similarity">
    <text evidence="1 4">Belongs to the glycosyl hydrolase 3 family.</text>
</comment>
<reference evidence="6 7" key="1">
    <citation type="submission" date="2019-02" db="EMBL/GenBank/DDBJ databases">
        <authorList>
            <person name="Fomenkov A."/>
            <person name="Dubinina G."/>
            <person name="Grabovich M."/>
            <person name="Vincze T."/>
            <person name="Roberts R.J."/>
        </authorList>
    </citation>
    <scope>NUCLEOTIDE SEQUENCE [LARGE SCALE GENOMIC DNA]</scope>
    <source>
        <strain evidence="6 7">P</strain>
    </source>
</reference>
<dbReference type="Pfam" id="PF00933">
    <property type="entry name" value="Glyco_hydro_3"/>
    <property type="match status" value="1"/>
</dbReference>
<dbReference type="GO" id="GO:0005975">
    <property type="term" value="P:carbohydrate metabolic process"/>
    <property type="evidence" value="ECO:0007669"/>
    <property type="project" value="InterPro"/>
</dbReference>
<dbReference type="InterPro" id="IPR026891">
    <property type="entry name" value="Fn3-like"/>
</dbReference>
<dbReference type="PROSITE" id="PS00775">
    <property type="entry name" value="GLYCOSYL_HYDROL_F3"/>
    <property type="match status" value="1"/>
</dbReference>
<dbReference type="Proteomes" id="UP000323824">
    <property type="component" value="Chromosome"/>
</dbReference>
<dbReference type="PANTHER" id="PTHR42715:SF10">
    <property type="entry name" value="BETA-GLUCOSIDASE"/>
    <property type="match status" value="1"/>
</dbReference>
<dbReference type="Pfam" id="PF01915">
    <property type="entry name" value="Glyco_hydro_3_C"/>
    <property type="match status" value="1"/>
</dbReference>
<dbReference type="Pfam" id="PF14310">
    <property type="entry name" value="Fn3-like"/>
    <property type="match status" value="1"/>
</dbReference>
<keyword evidence="3" id="KW-0119">Carbohydrate metabolism</keyword>
<dbReference type="Gene3D" id="3.40.50.1700">
    <property type="entry name" value="Glycoside hydrolase family 3 C-terminal domain"/>
    <property type="match status" value="1"/>
</dbReference>
<dbReference type="GO" id="GO:0004553">
    <property type="term" value="F:hydrolase activity, hydrolyzing O-glycosyl compounds"/>
    <property type="evidence" value="ECO:0007669"/>
    <property type="project" value="InterPro"/>
</dbReference>
<protein>
    <submittedName>
        <fullName evidence="6">Beta-glucosidase</fullName>
    </submittedName>
</protein>
<reference evidence="6 7" key="2">
    <citation type="submission" date="2019-09" db="EMBL/GenBank/DDBJ databases">
        <title>Complete Genome Sequence and Methylome Analysis of free living Spirochaetas.</title>
        <authorList>
            <person name="Leshcheva N."/>
            <person name="Mikheeva N."/>
        </authorList>
    </citation>
    <scope>NUCLEOTIDE SEQUENCE [LARGE SCALE GENOMIC DNA]</scope>
    <source>
        <strain evidence="6 7">P</strain>
    </source>
</reference>
<name>A0A5C1QCM3_9SPIO</name>
<dbReference type="InterPro" id="IPR036962">
    <property type="entry name" value="Glyco_hydro_3_N_sf"/>
</dbReference>
<keyword evidence="2 4" id="KW-0378">Hydrolase</keyword>
<gene>
    <name evidence="6" type="ORF">EW093_11395</name>
</gene>
<dbReference type="Gene3D" id="2.60.40.10">
    <property type="entry name" value="Immunoglobulins"/>
    <property type="match status" value="1"/>
</dbReference>
<dbReference type="Gene3D" id="3.20.20.300">
    <property type="entry name" value="Glycoside hydrolase, family 3, N-terminal domain"/>
    <property type="match status" value="1"/>
</dbReference>
<dbReference type="RefSeq" id="WP_149568529.1">
    <property type="nucleotide sequence ID" value="NZ_CP035807.1"/>
</dbReference>
<evidence type="ECO:0000313" key="7">
    <source>
        <dbReference type="Proteomes" id="UP000323824"/>
    </source>
</evidence>
<keyword evidence="4" id="KW-0326">Glycosidase</keyword>
<sequence length="921" mass="101784">MVDYINEIKGFSSYARKAAAEGIVLLKNEDEVLPIIPSDEVALFGRCQIDYYRSGTGSGGSVNVPYTVNAVEGFELNKNINTNKYLLDLYANFVKENPFDNGGGGWAAEPWFQKEMRLTEDIVKTAKGSSNKAVIIIGRTAGEDQDNGAKPGSYYLTEDELDMLNKVCSLFNNVIVVLNVSNTIDMSWLENSNLKNSIKSVLYSWQGGMEGGNALADVLSGDVTPSGKLTDTISYRLEDHPSDKNFGNEISNIYAEDIYVGYRYFETFNKDAVQFPFGFGLSYTSFTTKQLTAQILGEGSAKEFVVRVAVTNSGDKYSGKEVVQLYYSAPQGVLGKPEVELIAFKKSRILKPGETQELEFKIDLSSMASYDDSGITGYKSSYILEKGGYRLFFGNSVRNLNLVEFDKEIILEDNIVVKELEEALAPQESFKRVKPGDKKADGTYSLEYEETPKSQISLKDRMESRKPKDLEITGDRGIKLIDVKNKKSTMDEFLAQLTQKELEIIVRGEGMSSPKVTSGTAGAFGGVGDSLIKLGIPVACCADGPSGIRRDSGEIAMQLPIGTLLACSWDVDMVRELYKFEGMELVLNEIDSLLGPGINIHRHPLNGRNFEYFSEDPYLTGLMASAVTLGIKDGGSTGTVKHFACNDQEYKRSIVDSVVSERALREIHLKAFEMVVKEGEAVSIMTAYNPINGIWTASNYDLNTTILRGEWGFKGIVMTDWWAKMNDPVNGGEPSIQQAASMVRAQNDIYMLVNNYGAEVNGLGDDLSESVESGVLTIGELQRCARNICNFILDAKVIERPIKEPIVTKVPAAVGDTAEFKTNSEIKFNTTVDGTKTFIVDEEGEYSLVIYMCHDNDPAAQSSCNLLLNNEYITNIQLNGSFGNWVRQKDLNVYLEKGLYQIDIKFTKPGLEIGHIVFTKN</sequence>
<evidence type="ECO:0000256" key="1">
    <source>
        <dbReference type="ARBA" id="ARBA00005336"/>
    </source>
</evidence>
<dbReference type="OrthoDB" id="9805821at2"/>
<keyword evidence="7" id="KW-1185">Reference proteome</keyword>
<evidence type="ECO:0000313" key="6">
    <source>
        <dbReference type="EMBL" id="QEN05291.1"/>
    </source>
</evidence>
<accession>A0A5C1QCM3</accession>
<evidence type="ECO:0000256" key="2">
    <source>
        <dbReference type="ARBA" id="ARBA00022801"/>
    </source>
</evidence>
<dbReference type="SUPFAM" id="SSF52279">
    <property type="entry name" value="Beta-D-glucan exohydrolase, C-terminal domain"/>
    <property type="match status" value="1"/>
</dbReference>
<organism evidence="6 7">
    <name type="scientific">Thiospirochaeta perfilievii</name>
    <dbReference type="NCBI Taxonomy" id="252967"/>
    <lineage>
        <taxon>Bacteria</taxon>
        <taxon>Pseudomonadati</taxon>
        <taxon>Spirochaetota</taxon>
        <taxon>Spirochaetia</taxon>
        <taxon>Spirochaetales</taxon>
        <taxon>Spirochaetaceae</taxon>
        <taxon>Thiospirochaeta</taxon>
    </lineage>
</organism>
<dbReference type="SMART" id="SM01217">
    <property type="entry name" value="Fn3_like"/>
    <property type="match status" value="1"/>
</dbReference>
<dbReference type="InterPro" id="IPR017853">
    <property type="entry name" value="GH"/>
</dbReference>
<feature type="domain" description="Fibronectin type III-like" evidence="5">
    <location>
        <begin position="321"/>
        <end position="397"/>
    </location>
</feature>
<evidence type="ECO:0000256" key="3">
    <source>
        <dbReference type="ARBA" id="ARBA00023277"/>
    </source>
</evidence>
<dbReference type="InterPro" id="IPR050288">
    <property type="entry name" value="Cellulose_deg_GH3"/>
</dbReference>